<dbReference type="Gene3D" id="2.120.10.30">
    <property type="entry name" value="TolB, C-terminal domain"/>
    <property type="match status" value="1"/>
</dbReference>
<dbReference type="GO" id="GO:0016787">
    <property type="term" value="F:hydrolase activity"/>
    <property type="evidence" value="ECO:0007669"/>
    <property type="project" value="UniProtKB-KW"/>
</dbReference>
<dbReference type="RefSeq" id="WP_182801759.1">
    <property type="nucleotide sequence ID" value="NZ_CP060007.1"/>
</dbReference>
<dbReference type="EMBL" id="CP060007">
    <property type="protein sequence ID" value="QNA43494.1"/>
    <property type="molecule type" value="Genomic_DNA"/>
</dbReference>
<reference evidence="4" key="1">
    <citation type="submission" date="2020-08" db="EMBL/GenBank/DDBJ databases">
        <title>Lacibacter sp. S13-6-6 genome sequencing.</title>
        <authorList>
            <person name="Jin L."/>
        </authorList>
    </citation>
    <scope>NUCLEOTIDE SEQUENCE [LARGE SCALE GENOMIC DNA]</scope>
    <source>
        <strain evidence="4">S13-6-6</strain>
    </source>
</reference>
<dbReference type="Proteomes" id="UP000515344">
    <property type="component" value="Chromosome"/>
</dbReference>
<dbReference type="PANTHER" id="PTHR47572:SF4">
    <property type="entry name" value="LACTONASE DRP35"/>
    <property type="match status" value="1"/>
</dbReference>
<sequence>MSKIYQIIKIQVILFLLLLIGIAVFSQETRQLAVDKPFAVADLKTTDGAALLNAKWFEQPAHIVGTAFKQPGPGINGDHLKLYPTGAVIQTNQLHPQIGAVDFENGFKSIAASELESRRGTGLFSFVWYKVELTIPTSIGTTSTKDMTAVFEITVDDYSEIWVNGKQQQSFGQSGNGVIAGYNTRNRVVLTNHATEGDKFVIYILGINGAIGKLPDNYIWVRNAVVDFYKNGLPVKKEWADIGKIYTINPHLNKIIAEGTKVEKVADGFSFTEGPVWHPDGFLLFSDPNTNTIYRYDPSTHNVTVYMSHSGYSGSDIGEYGQPGSNGLAIDKEGRLIVAQHGHRRIVRHEKKGPVTILADKIGEKRFNSPNDVVLKSDGTVYFTDPPYGLPSFYTDKRKETEWQGIYMIRNGKVQLVSKDLGGPNGLAFSPDEKYFYATNWDIRDIHNTKTIWRYEVQPDGTLKNGKVFFDFNFTEDEEALDGLKIDKEGNLFVSAPGGLWVLSSEAKILGKVVTPERPANMAWGDDGKTLYMTAHSSIYKLRVNTGGKLSWE</sequence>
<feature type="domain" description="SMP-30/Gluconolactonase/LRE-like region" evidence="2">
    <location>
        <begin position="271"/>
        <end position="536"/>
    </location>
</feature>
<evidence type="ECO:0000256" key="1">
    <source>
        <dbReference type="ARBA" id="ARBA00022801"/>
    </source>
</evidence>
<dbReference type="InterPro" id="IPR013658">
    <property type="entry name" value="SGL"/>
</dbReference>
<organism evidence="3 4">
    <name type="scientific">Lacibacter sediminis</name>
    <dbReference type="NCBI Taxonomy" id="2760713"/>
    <lineage>
        <taxon>Bacteria</taxon>
        <taxon>Pseudomonadati</taxon>
        <taxon>Bacteroidota</taxon>
        <taxon>Chitinophagia</taxon>
        <taxon>Chitinophagales</taxon>
        <taxon>Chitinophagaceae</taxon>
        <taxon>Lacibacter</taxon>
    </lineage>
</organism>
<dbReference type="KEGG" id="lacs:H4075_15595"/>
<dbReference type="InterPro" id="IPR051262">
    <property type="entry name" value="SMP-30/CGR1_Lactonase"/>
</dbReference>
<evidence type="ECO:0000259" key="2">
    <source>
        <dbReference type="Pfam" id="PF08450"/>
    </source>
</evidence>
<name>A0A7G5XDE1_9BACT</name>
<accession>A0A7G5XDE1</accession>
<keyword evidence="1" id="KW-0378">Hydrolase</keyword>
<dbReference type="AlphaFoldDB" id="A0A7G5XDE1"/>
<proteinExistence type="predicted"/>
<evidence type="ECO:0000313" key="3">
    <source>
        <dbReference type="EMBL" id="QNA43494.1"/>
    </source>
</evidence>
<dbReference type="SUPFAM" id="SSF63829">
    <property type="entry name" value="Calcium-dependent phosphotriesterase"/>
    <property type="match status" value="1"/>
</dbReference>
<gene>
    <name evidence="3" type="ORF">H4075_15595</name>
</gene>
<keyword evidence="4" id="KW-1185">Reference proteome</keyword>
<dbReference type="Pfam" id="PF08450">
    <property type="entry name" value="SGL"/>
    <property type="match status" value="1"/>
</dbReference>
<evidence type="ECO:0000313" key="4">
    <source>
        <dbReference type="Proteomes" id="UP000515344"/>
    </source>
</evidence>
<dbReference type="PANTHER" id="PTHR47572">
    <property type="entry name" value="LIPOPROTEIN-RELATED"/>
    <property type="match status" value="1"/>
</dbReference>
<dbReference type="InterPro" id="IPR011042">
    <property type="entry name" value="6-blade_b-propeller_TolB-like"/>
</dbReference>
<protein>
    <submittedName>
        <fullName evidence="3">SMP-30/gluconolactonase/LRE family protein</fullName>
    </submittedName>
</protein>